<name>A0A843W8Q3_COLES</name>
<evidence type="ECO:0000313" key="2">
    <source>
        <dbReference type="EMBL" id="MQM02061.1"/>
    </source>
</evidence>
<accession>A0A843W8Q3</accession>
<reference evidence="2" key="1">
    <citation type="submission" date="2017-07" db="EMBL/GenBank/DDBJ databases">
        <title>Taro Niue Genome Assembly and Annotation.</title>
        <authorList>
            <person name="Atibalentja N."/>
            <person name="Keating K."/>
            <person name="Fields C.J."/>
        </authorList>
    </citation>
    <scope>NUCLEOTIDE SEQUENCE</scope>
    <source>
        <strain evidence="2">Niue_2</strain>
        <tissue evidence="2">Leaf</tissue>
    </source>
</reference>
<protein>
    <submittedName>
        <fullName evidence="2">Uncharacterized protein</fullName>
    </submittedName>
</protein>
<organism evidence="2 3">
    <name type="scientific">Colocasia esculenta</name>
    <name type="common">Wild taro</name>
    <name type="synonym">Arum esculentum</name>
    <dbReference type="NCBI Taxonomy" id="4460"/>
    <lineage>
        <taxon>Eukaryota</taxon>
        <taxon>Viridiplantae</taxon>
        <taxon>Streptophyta</taxon>
        <taxon>Embryophyta</taxon>
        <taxon>Tracheophyta</taxon>
        <taxon>Spermatophyta</taxon>
        <taxon>Magnoliopsida</taxon>
        <taxon>Liliopsida</taxon>
        <taxon>Araceae</taxon>
        <taxon>Aroideae</taxon>
        <taxon>Colocasieae</taxon>
        <taxon>Colocasia</taxon>
    </lineage>
</organism>
<sequence length="66" mass="7345">MSCNAARRQWTYAKAKKTYGGLDKGFLVQSRVFSVERWSKSRESVSKIGSGRSVQNATQESVASRS</sequence>
<evidence type="ECO:0000313" key="3">
    <source>
        <dbReference type="Proteomes" id="UP000652761"/>
    </source>
</evidence>
<gene>
    <name evidence="2" type="ORF">Taro_034827</name>
</gene>
<dbReference type="AlphaFoldDB" id="A0A843W8Q3"/>
<keyword evidence="3" id="KW-1185">Reference proteome</keyword>
<dbReference type="Proteomes" id="UP000652761">
    <property type="component" value="Unassembled WGS sequence"/>
</dbReference>
<evidence type="ECO:0000256" key="1">
    <source>
        <dbReference type="SAM" id="MobiDB-lite"/>
    </source>
</evidence>
<comment type="caution">
    <text evidence="2">The sequence shown here is derived from an EMBL/GenBank/DDBJ whole genome shotgun (WGS) entry which is preliminary data.</text>
</comment>
<feature type="region of interest" description="Disordered" evidence="1">
    <location>
        <begin position="46"/>
        <end position="66"/>
    </location>
</feature>
<proteinExistence type="predicted"/>
<feature type="compositionally biased region" description="Polar residues" evidence="1">
    <location>
        <begin position="52"/>
        <end position="66"/>
    </location>
</feature>
<dbReference type="EMBL" id="NMUH01002782">
    <property type="protein sequence ID" value="MQM02061.1"/>
    <property type="molecule type" value="Genomic_DNA"/>
</dbReference>